<dbReference type="RefSeq" id="WP_188102240.1">
    <property type="nucleotide sequence ID" value="NZ_JAANIH010000025.1"/>
</dbReference>
<gene>
    <name evidence="2" type="ORF">HA482_21415</name>
</gene>
<dbReference type="Gene3D" id="3.30.700.10">
    <property type="entry name" value="Glycoprotein, Type 4 Pilin"/>
    <property type="match status" value="1"/>
</dbReference>
<keyword evidence="1" id="KW-0812">Transmembrane</keyword>
<sequence>MKFVRWVRTDKRGARVRQPIWSPGRIKDAEAGFTLLEMTCVLAIIALLAAVSLPRLPTATSRPRLEAYAIEVATLLKADRNAAYGRHGPVETIIDAPARTVMSGASGRVVRVPDDVVFDALLPQRCNGRQALGNIMFLPSGMSCGGVIRLTRFGSGFDVRVNWLTGGVEIVVRDGAQAEQ</sequence>
<dbReference type="InterPro" id="IPR045584">
    <property type="entry name" value="Pilin-like"/>
</dbReference>
<evidence type="ECO:0000313" key="2">
    <source>
        <dbReference type="EMBL" id="MBC9980764.1"/>
    </source>
</evidence>
<dbReference type="NCBIfam" id="TIGR02532">
    <property type="entry name" value="IV_pilin_GFxxxE"/>
    <property type="match status" value="1"/>
</dbReference>
<evidence type="ECO:0000313" key="3">
    <source>
        <dbReference type="Proteomes" id="UP000639516"/>
    </source>
</evidence>
<dbReference type="EMBL" id="JAATTO010000030">
    <property type="protein sequence ID" value="MBC9980764.1"/>
    <property type="molecule type" value="Genomic_DNA"/>
</dbReference>
<dbReference type="Proteomes" id="UP000639516">
    <property type="component" value="Unassembled WGS sequence"/>
</dbReference>
<proteinExistence type="predicted"/>
<name>A0ABR7U9M3_9BRAD</name>
<organism evidence="2 3">
    <name type="scientific">Bradyrhizobium campsiandrae</name>
    <dbReference type="NCBI Taxonomy" id="1729892"/>
    <lineage>
        <taxon>Bacteria</taxon>
        <taxon>Pseudomonadati</taxon>
        <taxon>Pseudomonadota</taxon>
        <taxon>Alphaproteobacteria</taxon>
        <taxon>Hyphomicrobiales</taxon>
        <taxon>Nitrobacteraceae</taxon>
        <taxon>Bradyrhizobium</taxon>
    </lineage>
</organism>
<dbReference type="SUPFAM" id="SSF54523">
    <property type="entry name" value="Pili subunits"/>
    <property type="match status" value="1"/>
</dbReference>
<dbReference type="Pfam" id="PF07963">
    <property type="entry name" value="N_methyl"/>
    <property type="match status" value="1"/>
</dbReference>
<reference evidence="2 3" key="1">
    <citation type="journal article" date="2020" name="Arch. Microbiol.">
        <title>Bradyrhizobium campsiandrae sp. nov., a nitrogen-fixing bacterial strain isolated from a native leguminous tree from the Amazon adapted to flooded conditions.</title>
        <authorList>
            <person name="Cabral Michel D."/>
            <person name="Martins da Costa E."/>
            <person name="Azarias Guimaraes A."/>
            <person name="Soares de Carvalho T."/>
            <person name="Santos de Castro Caputo P."/>
            <person name="Willems A."/>
            <person name="de Souza Moreira F.M."/>
        </authorList>
    </citation>
    <scope>NUCLEOTIDE SEQUENCE [LARGE SCALE GENOMIC DNA]</scope>
    <source>
        <strain evidence="3">INPA 384B</strain>
    </source>
</reference>
<keyword evidence="1" id="KW-1133">Transmembrane helix</keyword>
<accession>A0ABR7U9M3</accession>
<protein>
    <submittedName>
        <fullName evidence="2">Prepilin-type N-terminal cleavage/methylation domain-containing protein</fullName>
    </submittedName>
</protein>
<evidence type="ECO:0000256" key="1">
    <source>
        <dbReference type="SAM" id="Phobius"/>
    </source>
</evidence>
<keyword evidence="3" id="KW-1185">Reference proteome</keyword>
<keyword evidence="1" id="KW-0472">Membrane</keyword>
<feature type="transmembrane region" description="Helical" evidence="1">
    <location>
        <begin position="31"/>
        <end position="53"/>
    </location>
</feature>
<dbReference type="InterPro" id="IPR012902">
    <property type="entry name" value="N_methyl_site"/>
</dbReference>
<comment type="caution">
    <text evidence="2">The sequence shown here is derived from an EMBL/GenBank/DDBJ whole genome shotgun (WGS) entry which is preliminary data.</text>
</comment>